<organism evidence="1 2">
    <name type="scientific">Kaistella pullorum</name>
    <dbReference type="NCBI Taxonomy" id="2763074"/>
    <lineage>
        <taxon>Bacteria</taxon>
        <taxon>Pseudomonadati</taxon>
        <taxon>Bacteroidota</taxon>
        <taxon>Flavobacteriia</taxon>
        <taxon>Flavobacteriales</taxon>
        <taxon>Weeksellaceae</taxon>
        <taxon>Chryseobacterium group</taxon>
        <taxon>Kaistella</taxon>
    </lineage>
</organism>
<reference evidence="1 2" key="1">
    <citation type="submission" date="2020-08" db="EMBL/GenBank/DDBJ databases">
        <title>A Genomic Blueprint of the Chicken Gut Microbiome.</title>
        <authorList>
            <person name="Gilroy R."/>
            <person name="Ravi A."/>
            <person name="Getino M."/>
            <person name="Pursley I."/>
            <person name="Horton D.L."/>
            <person name="Alikhan N.-F."/>
            <person name="Baker D."/>
            <person name="Gharbi K."/>
            <person name="Hall N."/>
            <person name="Watson M."/>
            <person name="Adriaenssens E.M."/>
            <person name="Foster-Nyarko E."/>
            <person name="Jarju S."/>
            <person name="Secka A."/>
            <person name="Antonio M."/>
            <person name="Oren A."/>
            <person name="Chaudhuri R."/>
            <person name="La Ragione R.M."/>
            <person name="Hildebrand F."/>
            <person name="Pallen M.J."/>
        </authorList>
    </citation>
    <scope>NUCLEOTIDE SEQUENCE [LARGE SCALE GENOMIC DNA]</scope>
    <source>
        <strain evidence="1 2">Sa1CVA4</strain>
    </source>
</reference>
<proteinExistence type="predicted"/>
<dbReference type="Proteomes" id="UP000626242">
    <property type="component" value="Unassembled WGS sequence"/>
</dbReference>
<dbReference type="EMBL" id="JACSPS010000001">
    <property type="protein sequence ID" value="MBD8017237.1"/>
    <property type="molecule type" value="Genomic_DNA"/>
</dbReference>
<evidence type="ECO:0000313" key="2">
    <source>
        <dbReference type="Proteomes" id="UP000626242"/>
    </source>
</evidence>
<sequence length="170" mass="19632">MLAKEFQKHLNAEKNPFQQALAKKDYADFMVKLDSIQNNAFINTLIKVKNREDLDAYTTLPEVQLKNPPRETLTEQAQYPGGFEKLRTQVADLFYQESVHADEKHIRAEVLFMVERDGTISNVHAEGHNFTFNRQAEIALYLLPEKFSPAKSNGNAVRYRFRLPLALTFD</sequence>
<name>A0ABR8WJJ3_9FLAO</name>
<evidence type="ECO:0000313" key="1">
    <source>
        <dbReference type="EMBL" id="MBD8017237.1"/>
    </source>
</evidence>
<keyword evidence="2" id="KW-1185">Reference proteome</keyword>
<dbReference type="Gene3D" id="3.30.1150.10">
    <property type="match status" value="1"/>
</dbReference>
<accession>A0ABR8WJJ3</accession>
<protein>
    <recommendedName>
        <fullName evidence="3">TonB C-terminal domain-containing protein</fullName>
    </recommendedName>
</protein>
<gene>
    <name evidence="1" type="ORF">H9628_02015</name>
</gene>
<comment type="caution">
    <text evidence="1">The sequence shown here is derived from an EMBL/GenBank/DDBJ whole genome shotgun (WGS) entry which is preliminary data.</text>
</comment>
<evidence type="ECO:0008006" key="3">
    <source>
        <dbReference type="Google" id="ProtNLM"/>
    </source>
</evidence>